<keyword evidence="2" id="KW-1185">Reference proteome</keyword>
<comment type="caution">
    <text evidence="1">The sequence shown here is derived from an EMBL/GenBank/DDBJ whole genome shotgun (WGS) entry which is preliminary data.</text>
</comment>
<dbReference type="Proteomes" id="UP001497535">
    <property type="component" value="Unassembled WGS sequence"/>
</dbReference>
<dbReference type="EMBL" id="CAVMJV010000108">
    <property type="protein sequence ID" value="CAK5100588.1"/>
    <property type="molecule type" value="Genomic_DNA"/>
</dbReference>
<protein>
    <submittedName>
        <fullName evidence="1">Uncharacterized protein</fullName>
    </submittedName>
</protein>
<organism evidence="1 2">
    <name type="scientific">Meloidogyne enterolobii</name>
    <name type="common">Root-knot nematode worm</name>
    <name type="synonym">Meloidogyne mayaguensis</name>
    <dbReference type="NCBI Taxonomy" id="390850"/>
    <lineage>
        <taxon>Eukaryota</taxon>
        <taxon>Metazoa</taxon>
        <taxon>Ecdysozoa</taxon>
        <taxon>Nematoda</taxon>
        <taxon>Chromadorea</taxon>
        <taxon>Rhabditida</taxon>
        <taxon>Tylenchina</taxon>
        <taxon>Tylenchomorpha</taxon>
        <taxon>Tylenchoidea</taxon>
        <taxon>Meloidogynidae</taxon>
        <taxon>Meloidogyninae</taxon>
        <taxon>Meloidogyne</taxon>
    </lineage>
</organism>
<sequence length="119" mass="14219">MEYSHIEICLKFENPGNFFINVLNISYNGWLQFHVQIRKENEERCVFKMFKKISELEKKVLESLRQRISIHISSEVNDIEDGQMNVYYNDSFETIYAKKYENLAFVAMIEPVIDGSYEF</sequence>
<evidence type="ECO:0000313" key="1">
    <source>
        <dbReference type="EMBL" id="CAK5100588.1"/>
    </source>
</evidence>
<evidence type="ECO:0000313" key="2">
    <source>
        <dbReference type="Proteomes" id="UP001497535"/>
    </source>
</evidence>
<proteinExistence type="predicted"/>
<reference evidence="1" key="1">
    <citation type="submission" date="2023-11" db="EMBL/GenBank/DDBJ databases">
        <authorList>
            <person name="Poullet M."/>
        </authorList>
    </citation>
    <scope>NUCLEOTIDE SEQUENCE</scope>
    <source>
        <strain evidence="1">E1834</strain>
    </source>
</reference>
<name>A0ACB1ASQ5_MELEN</name>
<gene>
    <name evidence="1" type="ORF">MENTE1834_LOCUS42095</name>
</gene>
<accession>A0ACB1ASQ5</accession>